<dbReference type="OrthoDB" id="9784483at2"/>
<dbReference type="Gene3D" id="2.40.30.10">
    <property type="entry name" value="Translation factors"/>
    <property type="match status" value="1"/>
</dbReference>
<reference evidence="2 3" key="1">
    <citation type="submission" date="2017-03" db="EMBL/GenBank/DDBJ databases">
        <title>Draft Genome sequence of Marispirochaeta sp. strain JC444.</title>
        <authorList>
            <person name="Shivani Y."/>
            <person name="Subhash Y."/>
            <person name="Sasikala C."/>
            <person name="Ramana C."/>
        </authorList>
    </citation>
    <scope>NUCLEOTIDE SEQUENCE [LARGE SCALE GENOMIC DNA]</scope>
    <source>
        <strain evidence="2 3">JC444</strain>
    </source>
</reference>
<evidence type="ECO:0000313" key="3">
    <source>
        <dbReference type="Proteomes" id="UP000192343"/>
    </source>
</evidence>
<dbReference type="EMBL" id="MWQY01000017">
    <property type="protein sequence ID" value="ORC33868.1"/>
    <property type="molecule type" value="Genomic_DNA"/>
</dbReference>
<evidence type="ECO:0000313" key="2">
    <source>
        <dbReference type="EMBL" id="ORC33868.1"/>
    </source>
</evidence>
<proteinExistence type="predicted"/>
<dbReference type="InterPro" id="IPR039261">
    <property type="entry name" value="FNR_nucleotide-bd"/>
</dbReference>
<dbReference type="RefSeq" id="WP_083051884.1">
    <property type="nucleotide sequence ID" value="NZ_MWQY01000017.1"/>
</dbReference>
<protein>
    <recommendedName>
        <fullName evidence="1">FAD-binding FR-type domain-containing protein</fullName>
    </recommendedName>
</protein>
<dbReference type="PANTHER" id="PTHR47354">
    <property type="entry name" value="NADH OXIDOREDUCTASE HCR"/>
    <property type="match status" value="1"/>
</dbReference>
<dbReference type="PANTHER" id="PTHR47354:SF5">
    <property type="entry name" value="PROTEIN RFBI"/>
    <property type="match status" value="1"/>
</dbReference>
<dbReference type="SUPFAM" id="SSF52343">
    <property type="entry name" value="Ferredoxin reductase-like, C-terminal NADP-linked domain"/>
    <property type="match status" value="1"/>
</dbReference>
<accession>A0A1Y1RV60</accession>
<dbReference type="InterPro" id="IPR050415">
    <property type="entry name" value="MRET"/>
</dbReference>
<dbReference type="InterPro" id="IPR008333">
    <property type="entry name" value="Cbr1-like_FAD-bd_dom"/>
</dbReference>
<name>A0A1Y1RV60_9SPIO</name>
<organism evidence="2 3">
    <name type="scientific">Marispirochaeta aestuarii</name>
    <dbReference type="NCBI Taxonomy" id="1963862"/>
    <lineage>
        <taxon>Bacteria</taxon>
        <taxon>Pseudomonadati</taxon>
        <taxon>Spirochaetota</taxon>
        <taxon>Spirochaetia</taxon>
        <taxon>Spirochaetales</taxon>
        <taxon>Spirochaetaceae</taxon>
        <taxon>Marispirochaeta</taxon>
    </lineage>
</organism>
<gene>
    <name evidence="2" type="ORF">B4O97_14485</name>
</gene>
<dbReference type="InterPro" id="IPR017927">
    <property type="entry name" value="FAD-bd_FR_type"/>
</dbReference>
<feature type="domain" description="FAD-binding FR-type" evidence="1">
    <location>
        <begin position="1"/>
        <end position="94"/>
    </location>
</feature>
<dbReference type="PRINTS" id="PR00410">
    <property type="entry name" value="PHEHYDRXLASE"/>
</dbReference>
<sequence>MLCPVIAREYFGNEVYALHFSLEAFSFRPGQYIMAGPAGMGHLREYSLASAPGSGEGRILFRRIPQGLVTPVLAELKAGDSLEIRGPFGDFLLPEAGRKGRILFAATGTGIAPFTSLVHISSEPEKQPDYTLLHGVRFAMEDYLHGDFSSGRLILCVSRGDAPSGTFSGRVTGYLRANPDFLNSFDTIYACGNSDMIYELFSLARKTGFRREQLKAEIYF</sequence>
<dbReference type="Gene3D" id="3.40.50.80">
    <property type="entry name" value="Nucleotide-binding domain of ferredoxin-NADP reductase (FNR) module"/>
    <property type="match status" value="1"/>
</dbReference>
<dbReference type="Pfam" id="PF00970">
    <property type="entry name" value="FAD_binding_6"/>
    <property type="match status" value="1"/>
</dbReference>
<dbReference type="GO" id="GO:0016491">
    <property type="term" value="F:oxidoreductase activity"/>
    <property type="evidence" value="ECO:0007669"/>
    <property type="project" value="InterPro"/>
</dbReference>
<dbReference type="STRING" id="1963862.B4O97_14485"/>
<dbReference type="SUPFAM" id="SSF63380">
    <property type="entry name" value="Riboflavin synthase domain-like"/>
    <property type="match status" value="1"/>
</dbReference>
<dbReference type="AlphaFoldDB" id="A0A1Y1RV60"/>
<dbReference type="InterPro" id="IPR017938">
    <property type="entry name" value="Riboflavin_synthase-like_b-brl"/>
</dbReference>
<comment type="caution">
    <text evidence="2">The sequence shown here is derived from an EMBL/GenBank/DDBJ whole genome shotgun (WGS) entry which is preliminary data.</text>
</comment>
<keyword evidence="3" id="KW-1185">Reference proteome</keyword>
<dbReference type="Proteomes" id="UP000192343">
    <property type="component" value="Unassembled WGS sequence"/>
</dbReference>
<dbReference type="PROSITE" id="PS51384">
    <property type="entry name" value="FAD_FR"/>
    <property type="match status" value="1"/>
</dbReference>
<evidence type="ECO:0000259" key="1">
    <source>
        <dbReference type="PROSITE" id="PS51384"/>
    </source>
</evidence>